<comment type="caution">
    <text evidence="1">The sequence shown here is derived from an EMBL/GenBank/DDBJ whole genome shotgun (WGS) entry which is preliminary data.</text>
</comment>
<evidence type="ECO:0000313" key="2">
    <source>
        <dbReference type="Proteomes" id="UP000053586"/>
    </source>
</evidence>
<keyword evidence="2" id="KW-1185">Reference proteome</keyword>
<evidence type="ECO:0000313" key="1">
    <source>
        <dbReference type="EMBL" id="GAB55283.1"/>
    </source>
</evidence>
<name>H5TAF6_9ALTE</name>
<reference evidence="1 2" key="1">
    <citation type="journal article" date="2012" name="J. Bacteriol.">
        <title>Genome sequence of proteorhodopsin-containing sea ice bacterium Glaciecola punicea ACAM 611T.</title>
        <authorList>
            <person name="Qin Q.-L."/>
            <person name="Xie B.-B."/>
            <person name="Shu Y.-L."/>
            <person name="Rong J.-C."/>
            <person name="Zhao D.-L."/>
            <person name="Zhang X.-Y."/>
            <person name="Chen X.-L."/>
            <person name="Zhou B.-C."/>
            <person name="Zhanga Y.-Z."/>
        </authorList>
    </citation>
    <scope>NUCLEOTIDE SEQUENCE [LARGE SCALE GENOMIC DNA]</scope>
    <source>
        <strain evidence="1 2">ACAM 611</strain>
    </source>
</reference>
<accession>H5TAF6</accession>
<organism evidence="1 2">
    <name type="scientific">Glaciecola punicea ACAM 611</name>
    <dbReference type="NCBI Taxonomy" id="1121923"/>
    <lineage>
        <taxon>Bacteria</taxon>
        <taxon>Pseudomonadati</taxon>
        <taxon>Pseudomonadota</taxon>
        <taxon>Gammaproteobacteria</taxon>
        <taxon>Alteromonadales</taxon>
        <taxon>Alteromonadaceae</taxon>
        <taxon>Glaciecola</taxon>
    </lineage>
</organism>
<sequence length="39" mass="4561">MLVLQSSVKLLLIAQNNKIYAQAQHFKALKHLEYFNFVV</sequence>
<dbReference type="EMBL" id="BAET01000008">
    <property type="protein sequence ID" value="GAB55283.1"/>
    <property type="molecule type" value="Genomic_DNA"/>
</dbReference>
<protein>
    <submittedName>
        <fullName evidence="1">Uncharacterized protein</fullName>
    </submittedName>
</protein>
<gene>
    <name evidence="1" type="ORF">GPUN_1154</name>
</gene>
<reference evidence="1 2" key="2">
    <citation type="journal article" date="2017" name="Antonie Van Leeuwenhoek">
        <title>Rhizobium rhizosphaerae sp. nov., a novel species isolated from rice rhizosphere.</title>
        <authorList>
            <person name="Zhao J.J."/>
            <person name="Zhang J."/>
            <person name="Zhang R.J."/>
            <person name="Zhang C.W."/>
            <person name="Yin H.Q."/>
            <person name="Zhang X.X."/>
        </authorList>
    </citation>
    <scope>NUCLEOTIDE SEQUENCE [LARGE SCALE GENOMIC DNA]</scope>
    <source>
        <strain evidence="1 2">ACAM 611</strain>
    </source>
</reference>
<proteinExistence type="predicted"/>
<dbReference type="AlphaFoldDB" id="H5TAF6"/>
<dbReference type="Proteomes" id="UP000053586">
    <property type="component" value="Unassembled WGS sequence"/>
</dbReference>